<dbReference type="EMBL" id="VFJE01000053">
    <property type="protein sequence ID" value="TPD69735.1"/>
    <property type="molecule type" value="Genomic_DNA"/>
</dbReference>
<evidence type="ECO:0000313" key="2">
    <source>
        <dbReference type="Proteomes" id="UP000319175"/>
    </source>
</evidence>
<accession>A0A501QBY9</accession>
<proteinExistence type="predicted"/>
<sequence>MKQIFSILLITVTAICSAQKTEIYVIGNIHDSVPNYHPKILLTMLDKIGPDIILHEVDKKGMEDYAKGNGLTENEIRASTLYSKKNPNTLRLPFEFEGRNQYRKDHGMVPTDNLSVKLIDSLYKAKQLTSKESKIYETFNALTQELIKIAEGTPEKFNNSSTDRIAEKRQNSQYHELLKITDNRPEFSKRYVTKPNGEKISYKDGFKKMSDFWDLRNKTMAQNIYNIAQQYPGTKIVVLTGFLHRYYLIKELKKLNKQNYILKEFYE</sequence>
<name>A0A501QBY9_9FLAO</name>
<organism evidence="1 2">
    <name type="scientific">Flavobacterium microcysteis</name>
    <dbReference type="NCBI Taxonomy" id="2596891"/>
    <lineage>
        <taxon>Bacteria</taxon>
        <taxon>Pseudomonadati</taxon>
        <taxon>Bacteroidota</taxon>
        <taxon>Flavobacteriia</taxon>
        <taxon>Flavobacteriales</taxon>
        <taxon>Flavobacteriaceae</taxon>
        <taxon>Flavobacterium</taxon>
    </lineage>
</organism>
<evidence type="ECO:0000313" key="1">
    <source>
        <dbReference type="EMBL" id="TPD69735.1"/>
    </source>
</evidence>
<keyword evidence="2" id="KW-1185">Reference proteome</keyword>
<gene>
    <name evidence="1" type="ORF">FJA49_07445</name>
</gene>
<comment type="caution">
    <text evidence="1">The sequence shown here is derived from an EMBL/GenBank/DDBJ whole genome shotgun (WGS) entry which is preliminary data.</text>
</comment>
<evidence type="ECO:0008006" key="3">
    <source>
        <dbReference type="Google" id="ProtNLM"/>
    </source>
</evidence>
<reference evidence="1 2" key="2">
    <citation type="submission" date="2019-06" db="EMBL/GenBank/DDBJ databases">
        <authorList>
            <person name="Seo Y."/>
        </authorList>
    </citation>
    <scope>NUCLEOTIDE SEQUENCE [LARGE SCALE GENOMIC DNA]</scope>
    <source>
        <strain evidence="1 2">MaA-Y11</strain>
    </source>
</reference>
<dbReference type="OrthoDB" id="641734at2"/>
<dbReference type="RefSeq" id="WP_140000362.1">
    <property type="nucleotide sequence ID" value="NZ_VFJE01000053.1"/>
</dbReference>
<reference evidence="1 2" key="1">
    <citation type="submission" date="2019-06" db="EMBL/GenBank/DDBJ databases">
        <title>Flavobacterium sp. MaA-Y11 from geoumgang.</title>
        <authorList>
            <person name="Jeong S."/>
        </authorList>
    </citation>
    <scope>NUCLEOTIDE SEQUENCE [LARGE SCALE GENOMIC DNA]</scope>
    <source>
        <strain evidence="1 2">MaA-Y11</strain>
    </source>
</reference>
<dbReference type="Proteomes" id="UP000319175">
    <property type="component" value="Unassembled WGS sequence"/>
</dbReference>
<dbReference type="AlphaFoldDB" id="A0A501QBY9"/>
<protein>
    <recommendedName>
        <fullName evidence="3">TraB/GumN family protein</fullName>
    </recommendedName>
</protein>